<dbReference type="Proteomes" id="UP000193228">
    <property type="component" value="Unassembled WGS sequence"/>
</dbReference>
<dbReference type="GO" id="GO:0004527">
    <property type="term" value="F:exonuclease activity"/>
    <property type="evidence" value="ECO:0007669"/>
    <property type="project" value="UniProtKB-KW"/>
</dbReference>
<dbReference type="PANTHER" id="PTHR30337:SF0">
    <property type="entry name" value="NUCLEASE SBCCD SUBUNIT D"/>
    <property type="match status" value="1"/>
</dbReference>
<dbReference type="STRING" id="1515439.SAMN06265784_10872"/>
<dbReference type="PANTHER" id="PTHR30337">
    <property type="entry name" value="COMPONENT OF ATP-DEPENDENT DSDNA EXONUCLEASE"/>
    <property type="match status" value="1"/>
</dbReference>
<reference evidence="4" key="1">
    <citation type="submission" date="2017-04" db="EMBL/GenBank/DDBJ databases">
        <authorList>
            <person name="Varghese N."/>
            <person name="Submissions S."/>
        </authorList>
    </citation>
    <scope>NUCLEOTIDE SEQUENCE [LARGE SCALE GENOMIC DNA]</scope>
    <source>
        <strain evidence="4">LMG 29540</strain>
    </source>
</reference>
<evidence type="ECO:0000259" key="2">
    <source>
        <dbReference type="Pfam" id="PF00149"/>
    </source>
</evidence>
<protein>
    <submittedName>
        <fullName evidence="3">DNA repair exonuclease SbcCD nuclease subunit</fullName>
    </submittedName>
</protein>
<dbReference type="RefSeq" id="WP_244196130.1">
    <property type="nucleotide sequence ID" value="NZ_FXAT01000008.1"/>
</dbReference>
<keyword evidence="4" id="KW-1185">Reference proteome</keyword>
<organism evidence="3 4">
    <name type="scientific">Paraburkholderia susongensis</name>
    <dbReference type="NCBI Taxonomy" id="1515439"/>
    <lineage>
        <taxon>Bacteria</taxon>
        <taxon>Pseudomonadati</taxon>
        <taxon>Pseudomonadota</taxon>
        <taxon>Betaproteobacteria</taxon>
        <taxon>Burkholderiales</taxon>
        <taxon>Burkholderiaceae</taxon>
        <taxon>Paraburkholderia</taxon>
    </lineage>
</organism>
<keyword evidence="3" id="KW-0378">Hydrolase</keyword>
<dbReference type="Gene3D" id="3.60.21.10">
    <property type="match status" value="1"/>
</dbReference>
<keyword evidence="3" id="KW-0269">Exonuclease</keyword>
<dbReference type="SUPFAM" id="SSF56300">
    <property type="entry name" value="Metallo-dependent phosphatases"/>
    <property type="match status" value="1"/>
</dbReference>
<dbReference type="AlphaFoldDB" id="A0A1X7LQU1"/>
<dbReference type="EMBL" id="FXAT01000008">
    <property type="protein sequence ID" value="SMG56205.1"/>
    <property type="molecule type" value="Genomic_DNA"/>
</dbReference>
<evidence type="ECO:0000313" key="4">
    <source>
        <dbReference type="Proteomes" id="UP000193228"/>
    </source>
</evidence>
<dbReference type="InterPro" id="IPR029052">
    <property type="entry name" value="Metallo-depent_PP-like"/>
</dbReference>
<dbReference type="InterPro" id="IPR014577">
    <property type="entry name" value="UCP033093_metalloPase"/>
</dbReference>
<sequence length="408" mass="44467">MIRFLHTADWQIGTQFGQFEPDEAAHLAQARFDTVRRIAAEAAARNADAVLVAGDVFDLQTVSDTVIRRLFAALQPFSGPWIMLPGNHDAALVESVWTRAQRLNCITPNVRVVLEPGVVLLDACRCALLCAPLTQRITYDDTTAFFDTTETPPGYHRVGLAHGSVGGILQESIDSSNPIAPTRAASARLDYLALGDWHGHLRVDERTWYAGTHEQDRFRANEPGFALDVTLSEPGAPPRVEAVRVGQYQWHRWDETISVPTDVDTLEARLAALGAHDVLRVEAGGTAALADAEALRVAIEETRARVRALRADLSGLHVLPTADDLAELGAQSGYLAKVVARLRGLQEEAQADPQQARRAAEALLLLARFQREQRPAQQRDSQAGQPHDPQAAQPHDSSAAQPRGARSA</sequence>
<feature type="compositionally biased region" description="Polar residues" evidence="1">
    <location>
        <begin position="375"/>
        <end position="384"/>
    </location>
</feature>
<dbReference type="InterPro" id="IPR004843">
    <property type="entry name" value="Calcineurin-like_PHP"/>
</dbReference>
<dbReference type="PIRSF" id="PIRSF033093">
    <property type="entry name" value="UCP_ML1119"/>
    <property type="match status" value="1"/>
</dbReference>
<proteinExistence type="predicted"/>
<keyword evidence="3" id="KW-0540">Nuclease</keyword>
<evidence type="ECO:0000313" key="3">
    <source>
        <dbReference type="EMBL" id="SMG56205.1"/>
    </source>
</evidence>
<feature type="domain" description="Calcineurin-like phosphoesterase" evidence="2">
    <location>
        <begin position="2"/>
        <end position="93"/>
    </location>
</feature>
<gene>
    <name evidence="3" type="ORF">SAMN06265784_10872</name>
</gene>
<evidence type="ECO:0000256" key="1">
    <source>
        <dbReference type="SAM" id="MobiDB-lite"/>
    </source>
</evidence>
<name>A0A1X7LQU1_9BURK</name>
<dbReference type="Pfam" id="PF00149">
    <property type="entry name" value="Metallophos"/>
    <property type="match status" value="1"/>
</dbReference>
<accession>A0A1X7LQU1</accession>
<dbReference type="InterPro" id="IPR050535">
    <property type="entry name" value="DNA_Repair-Maintenance_Comp"/>
</dbReference>
<feature type="region of interest" description="Disordered" evidence="1">
    <location>
        <begin position="371"/>
        <end position="408"/>
    </location>
</feature>